<proteinExistence type="predicted"/>
<accession>A0A915YK56</accession>
<keyword evidence="2" id="KW-1185">Reference proteome</keyword>
<sequence>MNFEGVEKFRQAECFYNKKLKNLNSGCAYLRLSNFKWTI</sequence>
<dbReference type="AlphaFoldDB" id="A0A915YK56"/>
<dbReference type="EMBL" id="AP026867">
    <property type="protein sequence ID" value="BDS14699.1"/>
    <property type="molecule type" value="Genomic_DNA"/>
</dbReference>
<organism evidence="1 2">
    <name type="scientific">Aureispira anguillae</name>
    <dbReference type="NCBI Taxonomy" id="2864201"/>
    <lineage>
        <taxon>Bacteria</taxon>
        <taxon>Pseudomonadati</taxon>
        <taxon>Bacteroidota</taxon>
        <taxon>Saprospiria</taxon>
        <taxon>Saprospirales</taxon>
        <taxon>Saprospiraceae</taxon>
        <taxon>Aureispira</taxon>
    </lineage>
</organism>
<evidence type="ECO:0000313" key="2">
    <source>
        <dbReference type="Proteomes" id="UP001060919"/>
    </source>
</evidence>
<name>A0A915YK56_9BACT</name>
<dbReference type="KEGG" id="aup:AsAng_0054800"/>
<reference evidence="1" key="1">
    <citation type="submission" date="2022-09" db="EMBL/GenBank/DDBJ databases">
        <title>Aureispira anguillicida sp. nov., isolated from Leptocephalus of Japanese eel Anguilla japonica.</title>
        <authorList>
            <person name="Yuasa K."/>
            <person name="Mekata T."/>
            <person name="Ikunari K."/>
        </authorList>
    </citation>
    <scope>NUCLEOTIDE SEQUENCE</scope>
    <source>
        <strain evidence="1">EL160426</strain>
    </source>
</reference>
<gene>
    <name evidence="1" type="ORF">AsAng_0054800</name>
</gene>
<evidence type="ECO:0000313" key="1">
    <source>
        <dbReference type="EMBL" id="BDS14699.1"/>
    </source>
</evidence>
<dbReference type="Proteomes" id="UP001060919">
    <property type="component" value="Chromosome"/>
</dbReference>
<protein>
    <submittedName>
        <fullName evidence="1">Uncharacterized protein</fullName>
    </submittedName>
</protein>